<organism evidence="1 2">
    <name type="scientific">Hymenoscyphus fraxineus</name>
    <dbReference type="NCBI Taxonomy" id="746836"/>
    <lineage>
        <taxon>Eukaryota</taxon>
        <taxon>Fungi</taxon>
        <taxon>Dikarya</taxon>
        <taxon>Ascomycota</taxon>
        <taxon>Pezizomycotina</taxon>
        <taxon>Leotiomycetes</taxon>
        <taxon>Helotiales</taxon>
        <taxon>Helotiaceae</taxon>
        <taxon>Hymenoscyphus</taxon>
    </lineage>
</organism>
<gene>
    <name evidence="1" type="ORF">HYFRA_00009325</name>
</gene>
<name>A0A9N9PKH7_9HELO</name>
<keyword evidence="2" id="KW-1185">Reference proteome</keyword>
<comment type="caution">
    <text evidence="1">The sequence shown here is derived from an EMBL/GenBank/DDBJ whole genome shotgun (WGS) entry which is preliminary data.</text>
</comment>
<dbReference type="Proteomes" id="UP000696280">
    <property type="component" value="Unassembled WGS sequence"/>
</dbReference>
<dbReference type="OrthoDB" id="1911848at2759"/>
<evidence type="ECO:0000313" key="1">
    <source>
        <dbReference type="EMBL" id="CAG8957124.1"/>
    </source>
</evidence>
<reference evidence="1" key="1">
    <citation type="submission" date="2021-07" db="EMBL/GenBank/DDBJ databases">
        <authorList>
            <person name="Durling M."/>
        </authorList>
    </citation>
    <scope>NUCLEOTIDE SEQUENCE</scope>
</reference>
<dbReference type="AlphaFoldDB" id="A0A9N9PKH7"/>
<accession>A0A9N9PKH7</accession>
<dbReference type="EMBL" id="CAJVRL010000077">
    <property type="protein sequence ID" value="CAG8957124.1"/>
    <property type="molecule type" value="Genomic_DNA"/>
</dbReference>
<protein>
    <submittedName>
        <fullName evidence="1">Uncharacterized protein</fullName>
    </submittedName>
</protein>
<sequence>MEDFGHPWLFGFEYSRAEEAATHLESDYSLVNNAYRHPERWGKPTVKFERSHDVESYFLKLLSGSQYNSFES</sequence>
<evidence type="ECO:0000313" key="2">
    <source>
        <dbReference type="Proteomes" id="UP000696280"/>
    </source>
</evidence>
<proteinExistence type="predicted"/>